<dbReference type="Proteomes" id="UP000000763">
    <property type="component" value="Chromosome 8"/>
</dbReference>
<sequence length="90" mass="10017">MRCEMPKAQAYLALFRVADEEEEDPDSCSLGDCCTREATTMLGAFLAAGMDATVQSLKAHQMLLFRVWHTPTYHCRPLDATFQLLCSAAD</sequence>
<evidence type="ECO:0000313" key="1">
    <source>
        <dbReference type="EMBL" id="BAD09036.1"/>
    </source>
</evidence>
<proteinExistence type="predicted"/>
<gene>
    <name evidence="1" type="ORF">OJ1005_B05.3</name>
    <name evidence="2" type="ORF">P0470F10.26</name>
</gene>
<accession>Q6ZJ58</accession>
<dbReference type="EMBL" id="AP003925">
    <property type="protein sequence ID" value="BAD09036.1"/>
    <property type="molecule type" value="Genomic_DNA"/>
</dbReference>
<name>Q6ZJ58_ORYSJ</name>
<dbReference type="EMBL" id="AP004562">
    <property type="protein sequence ID" value="BAD33106.1"/>
    <property type="molecule type" value="Genomic_DNA"/>
</dbReference>
<evidence type="ECO:0000313" key="3">
    <source>
        <dbReference type="Proteomes" id="UP000000763"/>
    </source>
</evidence>
<protein>
    <submittedName>
        <fullName evidence="1">Uncharacterized protein</fullName>
    </submittedName>
</protein>
<reference evidence="3" key="4">
    <citation type="journal article" date="2008" name="Nucleic Acids Res.">
        <title>The rice annotation project database (RAP-DB): 2008 update.</title>
        <authorList>
            <consortium name="The rice annotation project (RAP)"/>
        </authorList>
    </citation>
    <scope>GENOME REANNOTATION</scope>
    <source>
        <strain evidence="3">cv. Nipponbare</strain>
    </source>
</reference>
<dbReference type="AlphaFoldDB" id="Q6ZJ58"/>
<reference evidence="3" key="3">
    <citation type="journal article" date="2005" name="Nature">
        <title>The map-based sequence of the rice genome.</title>
        <authorList>
            <consortium name="International rice genome sequencing project (IRGSP)"/>
            <person name="Matsumoto T."/>
            <person name="Wu J."/>
            <person name="Kanamori H."/>
            <person name="Katayose Y."/>
            <person name="Fujisawa M."/>
            <person name="Namiki N."/>
            <person name="Mizuno H."/>
            <person name="Yamamoto K."/>
            <person name="Antonio B.A."/>
            <person name="Baba T."/>
            <person name="Sakata K."/>
            <person name="Nagamura Y."/>
            <person name="Aoki H."/>
            <person name="Arikawa K."/>
            <person name="Arita K."/>
            <person name="Bito T."/>
            <person name="Chiden Y."/>
            <person name="Fujitsuka N."/>
            <person name="Fukunaka R."/>
            <person name="Hamada M."/>
            <person name="Harada C."/>
            <person name="Hayashi A."/>
            <person name="Hijishita S."/>
            <person name="Honda M."/>
            <person name="Hosokawa S."/>
            <person name="Ichikawa Y."/>
            <person name="Idonuma A."/>
            <person name="Iijima M."/>
            <person name="Ikeda M."/>
            <person name="Ikeno M."/>
            <person name="Ito K."/>
            <person name="Ito S."/>
            <person name="Ito T."/>
            <person name="Ito Y."/>
            <person name="Ito Y."/>
            <person name="Iwabuchi A."/>
            <person name="Kamiya K."/>
            <person name="Karasawa W."/>
            <person name="Kurita K."/>
            <person name="Katagiri S."/>
            <person name="Kikuta A."/>
            <person name="Kobayashi H."/>
            <person name="Kobayashi N."/>
            <person name="Machita K."/>
            <person name="Maehara T."/>
            <person name="Masukawa M."/>
            <person name="Mizubayashi T."/>
            <person name="Mukai Y."/>
            <person name="Nagasaki H."/>
            <person name="Nagata Y."/>
            <person name="Naito S."/>
            <person name="Nakashima M."/>
            <person name="Nakama Y."/>
            <person name="Nakamichi Y."/>
            <person name="Nakamura M."/>
            <person name="Meguro A."/>
            <person name="Negishi M."/>
            <person name="Ohta I."/>
            <person name="Ohta T."/>
            <person name="Okamoto M."/>
            <person name="Ono N."/>
            <person name="Saji S."/>
            <person name="Sakaguchi M."/>
            <person name="Sakai K."/>
            <person name="Shibata M."/>
            <person name="Shimokawa T."/>
            <person name="Song J."/>
            <person name="Takazaki Y."/>
            <person name="Terasawa K."/>
            <person name="Tsugane M."/>
            <person name="Tsuji K."/>
            <person name="Ueda S."/>
            <person name="Waki K."/>
            <person name="Yamagata H."/>
            <person name="Yamamoto M."/>
            <person name="Yamamoto S."/>
            <person name="Yamane H."/>
            <person name="Yoshiki S."/>
            <person name="Yoshihara R."/>
            <person name="Yukawa K."/>
            <person name="Zhong H."/>
            <person name="Yano M."/>
            <person name="Yuan Q."/>
            <person name="Ouyang S."/>
            <person name="Liu J."/>
            <person name="Jones K.M."/>
            <person name="Gansberger K."/>
            <person name="Moffat K."/>
            <person name="Hill J."/>
            <person name="Bera J."/>
            <person name="Fadrosh D."/>
            <person name="Jin S."/>
            <person name="Johri S."/>
            <person name="Kim M."/>
            <person name="Overton L."/>
            <person name="Reardon M."/>
            <person name="Tsitrin T."/>
            <person name="Vuong H."/>
            <person name="Weaver B."/>
            <person name="Ciecko A."/>
            <person name="Tallon L."/>
            <person name="Jackson J."/>
            <person name="Pai G."/>
            <person name="Aken S.V."/>
            <person name="Utterback T."/>
            <person name="Reidmuller S."/>
            <person name="Feldblyum T."/>
            <person name="Hsiao J."/>
            <person name="Zismann V."/>
            <person name="Iobst S."/>
            <person name="de Vazeille A.R."/>
            <person name="Buell C.R."/>
            <person name="Ying K."/>
            <person name="Li Y."/>
            <person name="Lu T."/>
            <person name="Huang Y."/>
            <person name="Zhao Q."/>
            <person name="Feng Q."/>
            <person name="Zhang L."/>
            <person name="Zhu J."/>
            <person name="Weng Q."/>
            <person name="Mu J."/>
            <person name="Lu Y."/>
            <person name="Fan D."/>
            <person name="Liu Y."/>
            <person name="Guan J."/>
            <person name="Zhang Y."/>
            <person name="Yu S."/>
            <person name="Liu X."/>
            <person name="Zhang Y."/>
            <person name="Hong G."/>
            <person name="Han B."/>
            <person name="Choisne N."/>
            <person name="Demange N."/>
            <person name="Orjeda G."/>
            <person name="Samain S."/>
            <person name="Cattolico L."/>
            <person name="Pelletier E."/>
            <person name="Couloux A."/>
            <person name="Segurens B."/>
            <person name="Wincker P."/>
            <person name="D'Hont A."/>
            <person name="Scarpelli C."/>
            <person name="Weissenbach J."/>
            <person name="Salanoubat M."/>
            <person name="Quetier F."/>
            <person name="Yu Y."/>
            <person name="Kim H.R."/>
            <person name="Rambo T."/>
            <person name="Currie J."/>
            <person name="Collura K."/>
            <person name="Luo M."/>
            <person name="Yang T."/>
            <person name="Ammiraju J.S.S."/>
            <person name="Engler F."/>
            <person name="Soderlund C."/>
            <person name="Wing R.A."/>
            <person name="Palmer L.E."/>
            <person name="de la Bastide M."/>
            <person name="Spiegel L."/>
            <person name="Nascimento L."/>
            <person name="Zutavern T."/>
            <person name="O'Shaughnessy A."/>
            <person name="Dike S."/>
            <person name="Dedhia N."/>
            <person name="Preston R."/>
            <person name="Balija V."/>
            <person name="McCombie W.R."/>
            <person name="Chow T."/>
            <person name="Chen H."/>
            <person name="Chung M."/>
            <person name="Chen C."/>
            <person name="Shaw J."/>
            <person name="Wu H."/>
            <person name="Hsiao K."/>
            <person name="Chao Y."/>
            <person name="Chu M."/>
            <person name="Cheng C."/>
            <person name="Hour A."/>
            <person name="Lee P."/>
            <person name="Lin S."/>
            <person name="Lin Y."/>
            <person name="Liou J."/>
            <person name="Liu S."/>
            <person name="Hsing Y."/>
            <person name="Raghuvanshi S."/>
            <person name="Mohanty A."/>
            <person name="Bharti A.K."/>
            <person name="Gaur A."/>
            <person name="Gupta V."/>
            <person name="Kumar D."/>
            <person name="Ravi V."/>
            <person name="Vij S."/>
            <person name="Kapur A."/>
            <person name="Khurana P."/>
            <person name="Khurana P."/>
            <person name="Khurana J.P."/>
            <person name="Tyagi A.K."/>
            <person name="Gaikwad K."/>
            <person name="Singh A."/>
            <person name="Dalal V."/>
            <person name="Srivastava S."/>
            <person name="Dixit A."/>
            <person name="Pal A.K."/>
            <person name="Ghazi I.A."/>
            <person name="Yadav M."/>
            <person name="Pandit A."/>
            <person name="Bhargava A."/>
            <person name="Sureshbabu K."/>
            <person name="Batra K."/>
            <person name="Sharma T.R."/>
            <person name="Mohapatra T."/>
            <person name="Singh N.K."/>
            <person name="Messing J."/>
            <person name="Nelson A.B."/>
            <person name="Fuks G."/>
            <person name="Kavchok S."/>
            <person name="Keizer G."/>
            <person name="Linton E."/>
            <person name="Llaca V."/>
            <person name="Song R."/>
            <person name="Tanyolac B."/>
            <person name="Young S."/>
            <person name="Ho-Il K."/>
            <person name="Hahn J.H."/>
            <person name="Sangsakoo G."/>
            <person name="Vanavichit A."/>
            <person name="de Mattos Luiz.A.T."/>
            <person name="Zimmer P.D."/>
            <person name="Malone G."/>
            <person name="Dellagostin O."/>
            <person name="de Oliveira A.C."/>
            <person name="Bevan M."/>
            <person name="Bancroft I."/>
            <person name="Minx P."/>
            <person name="Cordum H."/>
            <person name="Wilson R."/>
            <person name="Cheng Z."/>
            <person name="Jin W."/>
            <person name="Jiang J."/>
            <person name="Leong S.A."/>
            <person name="Iwama H."/>
            <person name="Gojobori T."/>
            <person name="Itoh T."/>
            <person name="Niimura Y."/>
            <person name="Fujii Y."/>
            <person name="Habara T."/>
            <person name="Sakai H."/>
            <person name="Sato Y."/>
            <person name="Wilson G."/>
            <person name="Kumar K."/>
            <person name="McCouch S."/>
            <person name="Juretic N."/>
            <person name="Hoen D."/>
            <person name="Wright S."/>
            <person name="Bruskiewich R."/>
            <person name="Bureau T."/>
            <person name="Miyao A."/>
            <person name="Hirochika H."/>
            <person name="Nishikawa T."/>
            <person name="Kadowaki K."/>
            <person name="Sugiura M."/>
            <person name="Burr B."/>
            <person name="Sasaki T."/>
        </authorList>
    </citation>
    <scope>NUCLEOTIDE SEQUENCE [LARGE SCALE GENOMIC DNA]</scope>
    <source>
        <strain evidence="3">cv. Nipponbare</strain>
    </source>
</reference>
<reference evidence="1" key="1">
    <citation type="submission" date="2001-07" db="EMBL/GenBank/DDBJ databases">
        <title>Oryza sativa nipponbare(GA3) genomic DNA, chromosome 8, BAC clone:OJ1005_B05.</title>
        <authorList>
            <person name="Sasaki T."/>
            <person name="Matsumoto T."/>
            <person name="Yamamoto K."/>
        </authorList>
    </citation>
    <scope>NUCLEOTIDE SEQUENCE</scope>
</reference>
<organism evidence="1 3">
    <name type="scientific">Oryza sativa subsp. japonica</name>
    <name type="common">Rice</name>
    <dbReference type="NCBI Taxonomy" id="39947"/>
    <lineage>
        <taxon>Eukaryota</taxon>
        <taxon>Viridiplantae</taxon>
        <taxon>Streptophyta</taxon>
        <taxon>Embryophyta</taxon>
        <taxon>Tracheophyta</taxon>
        <taxon>Spermatophyta</taxon>
        <taxon>Magnoliopsida</taxon>
        <taxon>Liliopsida</taxon>
        <taxon>Poales</taxon>
        <taxon>Poaceae</taxon>
        <taxon>BOP clade</taxon>
        <taxon>Oryzoideae</taxon>
        <taxon>Oryzeae</taxon>
        <taxon>Oryzinae</taxon>
        <taxon>Oryza</taxon>
        <taxon>Oryza sativa</taxon>
    </lineage>
</organism>
<reference evidence="2" key="2">
    <citation type="submission" date="2001-12" db="EMBL/GenBank/DDBJ databases">
        <title>Oryza sativa nipponbare(GA3) genomic DNA, chromosome 8, PAC clone:P0470F10.</title>
        <authorList>
            <person name="Sasaki T."/>
            <person name="Matsumoto T."/>
            <person name="Yamamoto K."/>
        </authorList>
    </citation>
    <scope>NUCLEOTIDE SEQUENCE</scope>
</reference>
<evidence type="ECO:0000313" key="2">
    <source>
        <dbReference type="EMBL" id="BAD33106.1"/>
    </source>
</evidence>